<dbReference type="InterPro" id="IPR002893">
    <property type="entry name" value="Znf_MYND"/>
</dbReference>
<evidence type="ECO:0000313" key="8">
    <source>
        <dbReference type="Proteomes" id="UP001356427"/>
    </source>
</evidence>
<proteinExistence type="predicted"/>
<evidence type="ECO:0000259" key="6">
    <source>
        <dbReference type="PROSITE" id="PS50865"/>
    </source>
</evidence>
<dbReference type="GO" id="GO:0042826">
    <property type="term" value="F:histone deacetylase binding"/>
    <property type="evidence" value="ECO:0007669"/>
    <property type="project" value="InterPro"/>
</dbReference>
<keyword evidence="1" id="KW-0479">Metal-binding</keyword>
<keyword evidence="2 4" id="KW-0863">Zinc-finger</keyword>
<dbReference type="GO" id="GO:0008270">
    <property type="term" value="F:zinc ion binding"/>
    <property type="evidence" value="ECO:0007669"/>
    <property type="project" value="UniProtKB-KW"/>
</dbReference>
<evidence type="ECO:0000256" key="1">
    <source>
        <dbReference type="ARBA" id="ARBA00022723"/>
    </source>
</evidence>
<dbReference type="PROSITE" id="PS50865">
    <property type="entry name" value="ZF_MYND_2"/>
    <property type="match status" value="1"/>
</dbReference>
<keyword evidence="8" id="KW-1185">Reference proteome</keyword>
<dbReference type="AlphaFoldDB" id="A0AAN8RD91"/>
<dbReference type="Proteomes" id="UP001356427">
    <property type="component" value="Unassembled WGS sequence"/>
</dbReference>
<organism evidence="7 8">
    <name type="scientific">Coregonus suidteri</name>
    <dbReference type="NCBI Taxonomy" id="861788"/>
    <lineage>
        <taxon>Eukaryota</taxon>
        <taxon>Metazoa</taxon>
        <taxon>Chordata</taxon>
        <taxon>Craniata</taxon>
        <taxon>Vertebrata</taxon>
        <taxon>Euteleostomi</taxon>
        <taxon>Actinopterygii</taxon>
        <taxon>Neopterygii</taxon>
        <taxon>Teleostei</taxon>
        <taxon>Protacanthopterygii</taxon>
        <taxon>Salmoniformes</taxon>
        <taxon>Salmonidae</taxon>
        <taxon>Coregoninae</taxon>
        <taxon>Coregonus</taxon>
    </lineage>
</organism>
<keyword evidence="3" id="KW-0862">Zinc</keyword>
<feature type="region of interest" description="Disordered" evidence="5">
    <location>
        <begin position="608"/>
        <end position="648"/>
    </location>
</feature>
<dbReference type="GO" id="GO:0045892">
    <property type="term" value="P:negative regulation of DNA-templated transcription"/>
    <property type="evidence" value="ECO:0007669"/>
    <property type="project" value="InterPro"/>
</dbReference>
<accession>A0AAN8RD91</accession>
<dbReference type="EMBL" id="JAGTTL010000004">
    <property type="protein sequence ID" value="KAK6323047.1"/>
    <property type="molecule type" value="Genomic_DNA"/>
</dbReference>
<evidence type="ECO:0000313" key="7">
    <source>
        <dbReference type="EMBL" id="KAK6323047.1"/>
    </source>
</evidence>
<evidence type="ECO:0000256" key="3">
    <source>
        <dbReference type="ARBA" id="ARBA00022833"/>
    </source>
</evidence>
<dbReference type="Pfam" id="PF20179">
    <property type="entry name" value="MSS51_C"/>
    <property type="match status" value="1"/>
</dbReference>
<gene>
    <name evidence="7" type="ORF">J4Q44_G00053860</name>
</gene>
<evidence type="ECO:0000256" key="2">
    <source>
        <dbReference type="ARBA" id="ARBA00022771"/>
    </source>
</evidence>
<dbReference type="InterPro" id="IPR042989">
    <property type="entry name" value="ZMY15"/>
</dbReference>
<name>A0AAN8RD91_9TELE</name>
<dbReference type="InterPro" id="IPR046824">
    <property type="entry name" value="Mss51-like_C"/>
</dbReference>
<feature type="domain" description="MYND-type" evidence="6">
    <location>
        <begin position="215"/>
        <end position="261"/>
    </location>
</feature>
<comment type="caution">
    <text evidence="7">The sequence shown here is derived from an EMBL/GenBank/DDBJ whole genome shotgun (WGS) entry which is preliminary data.</text>
</comment>
<reference evidence="7 8" key="1">
    <citation type="submission" date="2021-04" db="EMBL/GenBank/DDBJ databases">
        <authorList>
            <person name="De Guttry C."/>
            <person name="Zahm M."/>
            <person name="Klopp C."/>
            <person name="Cabau C."/>
            <person name="Louis A."/>
            <person name="Berthelot C."/>
            <person name="Parey E."/>
            <person name="Roest Crollius H."/>
            <person name="Montfort J."/>
            <person name="Robinson-Rechavi M."/>
            <person name="Bucao C."/>
            <person name="Bouchez O."/>
            <person name="Gislard M."/>
            <person name="Lluch J."/>
            <person name="Milhes M."/>
            <person name="Lampietro C."/>
            <person name="Lopez Roques C."/>
            <person name="Donnadieu C."/>
            <person name="Braasch I."/>
            <person name="Desvignes T."/>
            <person name="Postlethwait J."/>
            <person name="Bobe J."/>
            <person name="Wedekind C."/>
            <person name="Guiguen Y."/>
        </authorList>
    </citation>
    <scope>NUCLEOTIDE SEQUENCE [LARGE SCALE GENOMIC DNA]</scope>
    <source>
        <strain evidence="7">Cs_M1</strain>
        <tissue evidence="7">Blood</tissue>
    </source>
</reference>
<evidence type="ECO:0000256" key="5">
    <source>
        <dbReference type="SAM" id="MobiDB-lite"/>
    </source>
</evidence>
<dbReference type="PANTHER" id="PTHR47085:SF1">
    <property type="entry name" value="ZINC FINGER MYND DOMAIN-CONTAINING PROTEIN 15"/>
    <property type="match status" value="1"/>
</dbReference>
<sequence>MELVSSHRDRMIEFSEAMAQWYRCFQTTHMGRKEAHCDFWGYDFPRYPMDRSPYWILHLMDCAAPPPAAIPRLEQAGVDPSELMSSDGESVLMVTDASGLPLGFDVLAGGWAGSLGGGEAAGGDGKGALETIQRMVGLLRRCMEAPMSGGLPRRPRMLHVNDKKLHRLLSRCEKALTILKMVLWPQALVDWGLTEVEQADGGESFSMRWPPTCYCHVCKKHSFPSQLKPCSQCKAVLYCSDQCSQTDQIRCPEDASHQHWCEKLACYMSHHSQLADLPFSYAAEVTADDFDLEHFLNKNKLDSGYWVHWSLLVRSPRYELHPTVEQSRGPYPHWFTGHSEPFGPLKKEGDILLCSPAPHAVPRITKPLVLWCQYCEWRGISLSSPAAVLLSSPLSIYYIITSLVPRDFPELNILKKQSLKIHIIDSYREFHTLMVFWELSILLPHITFELVFIGEGLPPESDEEQLFLQKKDGCVNLVNPSFTPDEKLDRRSIRVKGYRRAYHMLQGPKPDLVIGFRPAIQLQESWLSTLPRLQVTHTPPPFLPTYYCLLKQLQHSLTCETAVLQYCKEEPTSVTTVSLSCECCSRYSNAFIFHLMYKPLHSDKRPSVAYPKAPPLQVEPANQEPEYPVKMSRRDRKQAAHNMPRKRK</sequence>
<evidence type="ECO:0000256" key="4">
    <source>
        <dbReference type="PROSITE-ProRule" id="PRU00134"/>
    </source>
</evidence>
<protein>
    <recommendedName>
        <fullName evidence="6">MYND-type domain-containing protein</fullName>
    </recommendedName>
</protein>
<dbReference type="PANTHER" id="PTHR47085">
    <property type="entry name" value="ZINC FINGER MYND DOMAIN-CONTAINING PROTEIN 15"/>
    <property type="match status" value="1"/>
</dbReference>